<dbReference type="GO" id="GO:0016787">
    <property type="term" value="F:hydrolase activity"/>
    <property type="evidence" value="ECO:0007669"/>
    <property type="project" value="UniProtKB-KW"/>
</dbReference>
<dbReference type="UniPathway" id="UPA00655">
    <property type="reaction ID" value="UER00711"/>
</dbReference>
<proteinExistence type="inferred from homology"/>
<dbReference type="SMART" id="SM00490">
    <property type="entry name" value="HELICc"/>
    <property type="match status" value="1"/>
</dbReference>
<keyword evidence="3" id="KW-0808">Transferase</keyword>
<evidence type="ECO:0000256" key="1">
    <source>
        <dbReference type="ARBA" id="ARBA00004956"/>
    </source>
</evidence>
<dbReference type="NCBIfam" id="NF004344">
    <property type="entry name" value="PRK05724.1"/>
    <property type="match status" value="1"/>
</dbReference>
<dbReference type="GO" id="GO:0005524">
    <property type="term" value="F:ATP binding"/>
    <property type="evidence" value="ECO:0007669"/>
    <property type="project" value="UniProtKB-KW"/>
</dbReference>
<dbReference type="GO" id="GO:0009317">
    <property type="term" value="C:acetyl-CoA carboxylase complex"/>
    <property type="evidence" value="ECO:0007669"/>
    <property type="project" value="InterPro"/>
</dbReference>
<feature type="short sequence motif" description="Q motif" evidence="15">
    <location>
        <begin position="101"/>
        <end position="129"/>
    </location>
</feature>
<gene>
    <name evidence="21" type="ORF">F751_1476</name>
</gene>
<dbReference type="Proteomes" id="UP000028924">
    <property type="component" value="Unassembled WGS sequence"/>
</dbReference>
<dbReference type="PROSITE" id="PS50989">
    <property type="entry name" value="COA_CT_CTER"/>
    <property type="match status" value="1"/>
</dbReference>
<dbReference type="Pfam" id="PF00271">
    <property type="entry name" value="Helicase_C"/>
    <property type="match status" value="1"/>
</dbReference>
<dbReference type="InterPro" id="IPR027417">
    <property type="entry name" value="P-loop_NTPase"/>
</dbReference>
<evidence type="ECO:0000256" key="5">
    <source>
        <dbReference type="ARBA" id="ARBA00022801"/>
    </source>
</evidence>
<dbReference type="PANTHER" id="PTHR42853:SF3">
    <property type="entry name" value="ACETYL-COENZYME A CARBOXYLASE CARBOXYL TRANSFERASE SUBUNIT ALPHA, CHLOROPLASTIC"/>
    <property type="match status" value="1"/>
</dbReference>
<dbReference type="PANTHER" id="PTHR42853">
    <property type="entry name" value="ACETYL-COENZYME A CARBOXYLASE CARBOXYL TRANSFERASE SUBUNIT ALPHA"/>
    <property type="match status" value="1"/>
</dbReference>
<dbReference type="GO" id="GO:2001295">
    <property type="term" value="P:malonyl-CoA biosynthetic process"/>
    <property type="evidence" value="ECO:0007669"/>
    <property type="project" value="UniProtKB-UniPathway"/>
</dbReference>
<evidence type="ECO:0000256" key="16">
    <source>
        <dbReference type="SAM" id="MobiDB-lite"/>
    </source>
</evidence>
<dbReference type="GO" id="GO:0016743">
    <property type="term" value="F:carboxyl- or carbamoyltransferase activity"/>
    <property type="evidence" value="ECO:0007669"/>
    <property type="project" value="InterPro"/>
</dbReference>
<dbReference type="Gene3D" id="3.40.50.300">
    <property type="entry name" value="P-loop containing nucleotide triphosphate hydrolases"/>
    <property type="match status" value="2"/>
</dbReference>
<evidence type="ECO:0000256" key="3">
    <source>
        <dbReference type="ARBA" id="ARBA00022679"/>
    </source>
</evidence>
<keyword evidence="22" id="KW-1185">Reference proteome</keyword>
<name>A0A087SJF8_AUXPR</name>
<dbReference type="Pfam" id="PF00270">
    <property type="entry name" value="DEAD"/>
    <property type="match status" value="1"/>
</dbReference>
<dbReference type="OrthoDB" id="196131at2759"/>
<keyword evidence="4" id="KW-0547">Nucleotide-binding</keyword>
<dbReference type="KEGG" id="apro:F751_1476"/>
<dbReference type="Pfam" id="PF03255">
    <property type="entry name" value="ACCA"/>
    <property type="match status" value="1"/>
</dbReference>
<feature type="compositionally biased region" description="Acidic residues" evidence="16">
    <location>
        <begin position="913"/>
        <end position="939"/>
    </location>
</feature>
<dbReference type="GeneID" id="23612867"/>
<evidence type="ECO:0000259" key="19">
    <source>
        <dbReference type="PROSITE" id="PS51194"/>
    </source>
</evidence>
<dbReference type="InterPro" id="IPR029045">
    <property type="entry name" value="ClpP/crotonase-like_dom_sf"/>
</dbReference>
<dbReference type="InterPro" id="IPR011545">
    <property type="entry name" value="DEAD/DEAH_box_helicase_dom"/>
</dbReference>
<keyword evidence="6 21" id="KW-0347">Helicase</keyword>
<evidence type="ECO:0000256" key="2">
    <source>
        <dbReference type="ARBA" id="ARBA00022516"/>
    </source>
</evidence>
<dbReference type="GO" id="GO:0003723">
    <property type="term" value="F:RNA binding"/>
    <property type="evidence" value="ECO:0007669"/>
    <property type="project" value="UniProtKB-KW"/>
</dbReference>
<comment type="pathway">
    <text evidence="1">Lipid metabolism; malonyl-CoA biosynthesis; malonyl-CoA from acetyl-CoA: step 1/1.</text>
</comment>
<evidence type="ECO:0000256" key="6">
    <source>
        <dbReference type="ARBA" id="ARBA00022806"/>
    </source>
</evidence>
<dbReference type="InterPro" id="IPR014001">
    <property type="entry name" value="Helicase_ATP-bd"/>
</dbReference>
<keyword evidence="7" id="KW-0276">Fatty acid metabolism</keyword>
<keyword evidence="8" id="KW-0067">ATP-binding</keyword>
<dbReference type="RefSeq" id="XP_011398758.1">
    <property type="nucleotide sequence ID" value="XM_011400456.1"/>
</dbReference>
<dbReference type="GO" id="GO:0003989">
    <property type="term" value="F:acetyl-CoA carboxylase activity"/>
    <property type="evidence" value="ECO:0007669"/>
    <property type="project" value="InterPro"/>
</dbReference>
<feature type="domain" description="CoA carboxyltransferase C-terminal" evidence="17">
    <location>
        <begin position="549"/>
        <end position="803"/>
    </location>
</feature>
<dbReference type="PROSITE" id="PS51195">
    <property type="entry name" value="Q_MOTIF"/>
    <property type="match status" value="1"/>
</dbReference>
<evidence type="ECO:0000256" key="14">
    <source>
        <dbReference type="ARBA" id="ARBA00049152"/>
    </source>
</evidence>
<evidence type="ECO:0000313" key="22">
    <source>
        <dbReference type="Proteomes" id="UP000028924"/>
    </source>
</evidence>
<dbReference type="NCBIfam" id="TIGR00513">
    <property type="entry name" value="accA"/>
    <property type="match status" value="1"/>
</dbReference>
<evidence type="ECO:0000256" key="12">
    <source>
        <dbReference type="ARBA" id="ARBA00024358"/>
    </source>
</evidence>
<feature type="domain" description="DEAD-box RNA helicase Q" evidence="20">
    <location>
        <begin position="101"/>
        <end position="129"/>
    </location>
</feature>
<dbReference type="InterPro" id="IPR044763">
    <property type="entry name" value="Ded1/Dbp1_DEADc"/>
</dbReference>
<evidence type="ECO:0000256" key="10">
    <source>
        <dbReference type="ARBA" id="ARBA00023098"/>
    </source>
</evidence>
<dbReference type="NCBIfam" id="NF041504">
    <property type="entry name" value="AccA_sub"/>
    <property type="match status" value="1"/>
</dbReference>
<dbReference type="CDD" id="cd17967">
    <property type="entry name" value="DEADc_DDX3_DDX4"/>
    <property type="match status" value="1"/>
</dbReference>
<feature type="compositionally biased region" description="Polar residues" evidence="16">
    <location>
        <begin position="1"/>
        <end position="10"/>
    </location>
</feature>
<feature type="region of interest" description="Disordered" evidence="16">
    <location>
        <begin position="913"/>
        <end position="957"/>
    </location>
</feature>
<dbReference type="InterPro" id="IPR001650">
    <property type="entry name" value="Helicase_C-like"/>
</dbReference>
<sequence>MTSWDQQGNYSNGSGAGQGSRGSGYVPPHMRGAGGARCPVDTGLPAPEALDMRSYDPFAEAEATNKDADELFAGENTGINFDAYEDIPVEATGSNVPEPISTFQDIDMGKELMENVRRCKYTKPTPVQRYSIPIGMAGRDLMACAQTGSGKTAAFCFPIIAHALHGGFQPGARGRKAFPLALVLSPTRELSSQIYDEARKFCYQTGVRPVVVYGGAPQVQQLRELERGCDFLVATPGRLIDIMDRGRVSLAKIRYLALDEADRMLDMGFEPQIRRIVQGEDMPPVGRRQTLLFSATFPKEIQRLAADFLHDYVFLAVGRVGSSTELIVQHIEFVPGHEKRQMVLDLVQSLAEGLTLVFVETKKGADALEDFLVRNGIPATSIHGDRSQAEREAALRSFRSGRTPVLVATDVAARGLDIPHVTHVINFDLPADVDDYVHRIGRTGRAGKKGLATAFFSDKDAGMAGKLVELLQETNQEDPPDLPKARDASGKQGDWFQMLLARFNPISEKASNTAVLDFEKPLVELDHKIREVRKVAEQNGVDVSSQIKELEARARQLRKETYAKLTPIQRLQVARHPNRPTFLDIALNITDKFVELHGDRMGLDDPALVCGIASMDETSFMFIGHQKGRNTKENIYRNFGMPQPNGYRKALRFMRMADKFGFPIITFVDTPGAYAGLKAEELGQGEAIAMNLREMFNFRVPIISIVIGEGGSGGALAIGCANRMLIMENAVYYVASPEACAAILWKSRDKAGVATEALKITPRDLVGLGVMDEIVPEPLGAAHTDPMGAFPAVREAVLRHYRDYVGRSATEIMADRYMKFRHIGVYEEFLVAGGDVEAARAQREEAPGAYTKAGTWAPTEADARYIEKCADADEKWEQSLIGKEQWLNPPKVDHPGWLKPGWTEFVLALEEALEEEEAEAEEGEAGEGAGFEDDSDEEGHDATLSNGARNLAEADAA</sequence>
<dbReference type="GO" id="GO:0003724">
    <property type="term" value="F:RNA helicase activity"/>
    <property type="evidence" value="ECO:0007669"/>
    <property type="project" value="UniProtKB-EC"/>
</dbReference>
<evidence type="ECO:0000259" key="17">
    <source>
        <dbReference type="PROSITE" id="PS50989"/>
    </source>
</evidence>
<evidence type="ECO:0000256" key="11">
    <source>
        <dbReference type="ARBA" id="ARBA00023160"/>
    </source>
</evidence>
<evidence type="ECO:0000256" key="13">
    <source>
        <dbReference type="ARBA" id="ARBA00047984"/>
    </source>
</evidence>
<dbReference type="PROSITE" id="PS51192">
    <property type="entry name" value="HELICASE_ATP_BIND_1"/>
    <property type="match status" value="1"/>
</dbReference>
<protein>
    <submittedName>
        <fullName evidence="21">DEAD-box ATP-dependent RNA helicase 52B</fullName>
    </submittedName>
</protein>
<keyword evidence="9" id="KW-0694">RNA-binding</keyword>
<dbReference type="PRINTS" id="PR01069">
    <property type="entry name" value="ACCCTRFRASEA"/>
</dbReference>
<dbReference type="HAMAP" id="MF_00823">
    <property type="entry name" value="AcetylCoA_CT_alpha"/>
    <property type="match status" value="1"/>
</dbReference>
<dbReference type="FunFam" id="3.40.50.300:FF:000008">
    <property type="entry name" value="ATP-dependent RNA helicase RhlB"/>
    <property type="match status" value="1"/>
</dbReference>
<comment type="catalytic activity">
    <reaction evidence="14">
        <text>N(6)-carboxybiotinyl-L-lysyl-[protein] + acetyl-CoA = N(6)-biotinyl-L-lysyl-[protein] + malonyl-CoA</text>
        <dbReference type="Rhea" id="RHEA:54728"/>
        <dbReference type="Rhea" id="RHEA-COMP:10505"/>
        <dbReference type="Rhea" id="RHEA-COMP:10506"/>
        <dbReference type="ChEBI" id="CHEBI:57288"/>
        <dbReference type="ChEBI" id="CHEBI:57384"/>
        <dbReference type="ChEBI" id="CHEBI:83144"/>
        <dbReference type="ChEBI" id="CHEBI:83145"/>
        <dbReference type="EC" id="2.1.3.15"/>
    </reaction>
</comment>
<dbReference type="GO" id="GO:0006633">
    <property type="term" value="P:fatty acid biosynthetic process"/>
    <property type="evidence" value="ECO:0007669"/>
    <property type="project" value="UniProtKB-KW"/>
</dbReference>
<dbReference type="AlphaFoldDB" id="A0A087SJF8"/>
<comment type="similarity">
    <text evidence="12">Belongs to the DEAD box helicase family. DDX3/DED1 subfamily.</text>
</comment>
<dbReference type="FunFam" id="3.40.50.300:FF:000397">
    <property type="entry name" value="Probable ATP-dependent RNA helicase DDX4"/>
    <property type="match status" value="1"/>
</dbReference>
<dbReference type="CDD" id="cd18787">
    <property type="entry name" value="SF2_C_DEAD"/>
    <property type="match status" value="1"/>
</dbReference>
<dbReference type="STRING" id="3075.A0A087SJF8"/>
<feature type="region of interest" description="Disordered" evidence="16">
    <location>
        <begin position="1"/>
        <end position="45"/>
    </location>
</feature>
<evidence type="ECO:0000256" key="15">
    <source>
        <dbReference type="PROSITE-ProRule" id="PRU00552"/>
    </source>
</evidence>
<evidence type="ECO:0000256" key="4">
    <source>
        <dbReference type="ARBA" id="ARBA00022741"/>
    </source>
</evidence>
<dbReference type="InterPro" id="IPR011763">
    <property type="entry name" value="COA_CT_C"/>
</dbReference>
<dbReference type="SMART" id="SM00487">
    <property type="entry name" value="DEXDc"/>
    <property type="match status" value="1"/>
</dbReference>
<evidence type="ECO:0000313" key="21">
    <source>
        <dbReference type="EMBL" id="KFM25862.1"/>
    </source>
</evidence>
<dbReference type="eggNOG" id="KOG0335">
    <property type="taxonomic scope" value="Eukaryota"/>
</dbReference>
<dbReference type="PROSITE" id="PS51194">
    <property type="entry name" value="HELICASE_CTER"/>
    <property type="match status" value="1"/>
</dbReference>
<evidence type="ECO:0000256" key="7">
    <source>
        <dbReference type="ARBA" id="ARBA00022832"/>
    </source>
</evidence>
<keyword evidence="2" id="KW-0444">Lipid biosynthesis</keyword>
<evidence type="ECO:0000256" key="8">
    <source>
        <dbReference type="ARBA" id="ARBA00022840"/>
    </source>
</evidence>
<keyword evidence="11" id="KW-0275">Fatty acid biosynthesis</keyword>
<dbReference type="InterPro" id="IPR014014">
    <property type="entry name" value="RNA_helicase_DEAD_Q_motif"/>
</dbReference>
<evidence type="ECO:0000259" key="20">
    <source>
        <dbReference type="PROSITE" id="PS51195"/>
    </source>
</evidence>
<evidence type="ECO:0000256" key="9">
    <source>
        <dbReference type="ARBA" id="ARBA00022884"/>
    </source>
</evidence>
<feature type="domain" description="Helicase ATP-binding" evidence="18">
    <location>
        <begin position="132"/>
        <end position="315"/>
    </location>
</feature>
<evidence type="ECO:0000259" key="18">
    <source>
        <dbReference type="PROSITE" id="PS51192"/>
    </source>
</evidence>
<keyword evidence="10" id="KW-0443">Lipid metabolism</keyword>
<organism evidence="21 22">
    <name type="scientific">Auxenochlorella protothecoides</name>
    <name type="common">Green microalga</name>
    <name type="synonym">Chlorella protothecoides</name>
    <dbReference type="NCBI Taxonomy" id="3075"/>
    <lineage>
        <taxon>Eukaryota</taxon>
        <taxon>Viridiplantae</taxon>
        <taxon>Chlorophyta</taxon>
        <taxon>core chlorophytes</taxon>
        <taxon>Trebouxiophyceae</taxon>
        <taxon>Chlorellales</taxon>
        <taxon>Chlorellaceae</taxon>
        <taxon>Auxenochlorella</taxon>
    </lineage>
</organism>
<keyword evidence="5" id="KW-0378">Hydrolase</keyword>
<dbReference type="SUPFAM" id="SSF52540">
    <property type="entry name" value="P-loop containing nucleoside triphosphate hydrolases"/>
    <property type="match status" value="1"/>
</dbReference>
<accession>A0A087SJF8</accession>
<feature type="domain" description="Helicase C-terminal" evidence="19">
    <location>
        <begin position="342"/>
        <end position="486"/>
    </location>
</feature>
<reference evidence="21 22" key="1">
    <citation type="journal article" date="2014" name="BMC Genomics">
        <title>Oil accumulation mechanisms of the oleaginous microalga Chlorella protothecoides revealed through its genome, transcriptomes, and proteomes.</title>
        <authorList>
            <person name="Gao C."/>
            <person name="Wang Y."/>
            <person name="Shen Y."/>
            <person name="Yan D."/>
            <person name="He X."/>
            <person name="Dai J."/>
            <person name="Wu Q."/>
        </authorList>
    </citation>
    <scope>NUCLEOTIDE SEQUENCE [LARGE SCALE GENOMIC DNA]</scope>
    <source>
        <strain evidence="21 22">0710</strain>
    </source>
</reference>
<dbReference type="EMBL" id="KL662123">
    <property type="protein sequence ID" value="KFM25862.1"/>
    <property type="molecule type" value="Genomic_DNA"/>
</dbReference>
<dbReference type="Gene3D" id="3.90.226.10">
    <property type="entry name" value="2-enoyl-CoA Hydratase, Chain A, domain 1"/>
    <property type="match status" value="1"/>
</dbReference>
<comment type="catalytic activity">
    <reaction evidence="13">
        <text>ATP + H2O = ADP + phosphate + H(+)</text>
        <dbReference type="Rhea" id="RHEA:13065"/>
        <dbReference type="ChEBI" id="CHEBI:15377"/>
        <dbReference type="ChEBI" id="CHEBI:15378"/>
        <dbReference type="ChEBI" id="CHEBI:30616"/>
        <dbReference type="ChEBI" id="CHEBI:43474"/>
        <dbReference type="ChEBI" id="CHEBI:456216"/>
        <dbReference type="EC" id="3.6.4.13"/>
    </reaction>
</comment>
<dbReference type="SUPFAM" id="SSF52096">
    <property type="entry name" value="ClpP/crotonase"/>
    <property type="match status" value="1"/>
</dbReference>
<dbReference type="InterPro" id="IPR001095">
    <property type="entry name" value="Acetyl_CoA_COase_a_su"/>
</dbReference>